<gene>
    <name evidence="1" type="ORF">JAO82_07485</name>
</gene>
<protein>
    <submittedName>
        <fullName evidence="1">Uncharacterized protein</fullName>
    </submittedName>
</protein>
<dbReference type="EMBL" id="JAEIJD010000004">
    <property type="protein sequence ID" value="MBI6629727.1"/>
    <property type="molecule type" value="Genomic_DNA"/>
</dbReference>
<proteinExistence type="predicted"/>
<dbReference type="RefSeq" id="WP_198685747.1">
    <property type="nucleotide sequence ID" value="NZ_JAEIJD010000004.1"/>
</dbReference>
<evidence type="ECO:0000313" key="2">
    <source>
        <dbReference type="Proteomes" id="UP000613255"/>
    </source>
</evidence>
<name>A0A934LYG1_9RHOB</name>
<evidence type="ECO:0000313" key="1">
    <source>
        <dbReference type="EMBL" id="MBI6629727.1"/>
    </source>
</evidence>
<dbReference type="Proteomes" id="UP000613255">
    <property type="component" value="Unassembled WGS sequence"/>
</dbReference>
<sequence>MSDDRLRVPQDPDYFHAIGLAVVAFARLEWNAVWCCHRLQNNYIQTIERERKTAGTIARDLRCLFLRISDQGLRAKAVPFADEFKLIVDDRNALMHGKPGTTKDGDQRLFRHGEEWTIIDLSNFSDRCARAGGRLNALLYNELAEPCIVTLTP</sequence>
<dbReference type="AlphaFoldDB" id="A0A934LYG1"/>
<keyword evidence="2" id="KW-1185">Reference proteome</keyword>
<reference evidence="1" key="1">
    <citation type="submission" date="2020-12" db="EMBL/GenBank/DDBJ databases">
        <title>Pontibaca salina gen. nov., sp. nov., isolated from marine sediment.</title>
        <authorList>
            <person name="Bo J."/>
            <person name="Wang S."/>
            <person name="Song X."/>
            <person name="Du Z."/>
        </authorList>
    </citation>
    <scope>NUCLEOTIDE SEQUENCE</scope>
    <source>
        <strain evidence="1">S1109L</strain>
    </source>
</reference>
<comment type="caution">
    <text evidence="1">The sequence shown here is derived from an EMBL/GenBank/DDBJ whole genome shotgun (WGS) entry which is preliminary data.</text>
</comment>
<organism evidence="1 2">
    <name type="scientific">Pontibaca salina</name>
    <dbReference type="NCBI Taxonomy" id="2795731"/>
    <lineage>
        <taxon>Bacteria</taxon>
        <taxon>Pseudomonadati</taxon>
        <taxon>Pseudomonadota</taxon>
        <taxon>Alphaproteobacteria</taxon>
        <taxon>Rhodobacterales</taxon>
        <taxon>Roseobacteraceae</taxon>
        <taxon>Pontibaca</taxon>
    </lineage>
</organism>
<accession>A0A934LYG1</accession>